<evidence type="ECO:0000256" key="5">
    <source>
        <dbReference type="ARBA" id="ARBA00023136"/>
    </source>
</evidence>
<keyword evidence="9" id="KW-1185">Reference proteome</keyword>
<accession>A0A3L7AIY9</accession>
<feature type="transmembrane region" description="Helical" evidence="6">
    <location>
        <begin position="21"/>
        <end position="42"/>
    </location>
</feature>
<organism evidence="8 9">
    <name type="scientific">Xanthobacter tagetidis</name>
    <dbReference type="NCBI Taxonomy" id="60216"/>
    <lineage>
        <taxon>Bacteria</taxon>
        <taxon>Pseudomonadati</taxon>
        <taxon>Pseudomonadota</taxon>
        <taxon>Alphaproteobacteria</taxon>
        <taxon>Hyphomicrobiales</taxon>
        <taxon>Xanthobacteraceae</taxon>
        <taxon>Xanthobacter</taxon>
    </lineage>
</organism>
<keyword evidence="4 6" id="KW-1133">Transmembrane helix</keyword>
<dbReference type="Proteomes" id="UP000269692">
    <property type="component" value="Unassembled WGS sequence"/>
</dbReference>
<dbReference type="Pfam" id="PF04138">
    <property type="entry name" value="GtrA_DPMS_TM"/>
    <property type="match status" value="1"/>
</dbReference>
<evidence type="ECO:0000256" key="1">
    <source>
        <dbReference type="ARBA" id="ARBA00004141"/>
    </source>
</evidence>
<dbReference type="InterPro" id="IPR007267">
    <property type="entry name" value="GtrA_DPMS_TM"/>
</dbReference>
<evidence type="ECO:0000256" key="3">
    <source>
        <dbReference type="ARBA" id="ARBA00022692"/>
    </source>
</evidence>
<evidence type="ECO:0000256" key="6">
    <source>
        <dbReference type="SAM" id="Phobius"/>
    </source>
</evidence>
<reference evidence="8 9" key="1">
    <citation type="submission" date="2018-10" db="EMBL/GenBank/DDBJ databases">
        <title>Xanthobacter tagetidis genome sequencing and assembly.</title>
        <authorList>
            <person name="Maclea K.S."/>
            <person name="Goen A.E."/>
            <person name="Fatima S.A."/>
        </authorList>
    </citation>
    <scope>NUCLEOTIDE SEQUENCE [LARGE SCALE GENOMIC DNA]</scope>
    <source>
        <strain evidence="8 9">ATCC 700314</strain>
    </source>
</reference>
<comment type="caution">
    <text evidence="8">The sequence shown here is derived from an EMBL/GenBank/DDBJ whole genome shotgun (WGS) entry which is preliminary data.</text>
</comment>
<dbReference type="RefSeq" id="WP_121622260.1">
    <property type="nucleotide sequence ID" value="NZ_JACIIW010000006.1"/>
</dbReference>
<comment type="similarity">
    <text evidence="2">Belongs to the GtrA family.</text>
</comment>
<protein>
    <submittedName>
        <fullName evidence="8">GtrA family protein</fullName>
    </submittedName>
</protein>
<keyword evidence="5 6" id="KW-0472">Membrane</keyword>
<evidence type="ECO:0000313" key="8">
    <source>
        <dbReference type="EMBL" id="RLP80466.1"/>
    </source>
</evidence>
<sequence>MTSRLAEAWRGSSPWFRLARFLLVGAAASLTYLIVAATLHRLLGLDKFVASLLAYGIAIPVSFIGHKKVTFRDGGDWAGQMVRFALLQAVNIAAVLLAVYVTEPLGEIGYWIGLLLGVALMPLTSFLAMHFLIFISHTRPSG</sequence>
<dbReference type="EMBL" id="RCTF01000003">
    <property type="protein sequence ID" value="RLP80466.1"/>
    <property type="molecule type" value="Genomic_DNA"/>
</dbReference>
<evidence type="ECO:0000259" key="7">
    <source>
        <dbReference type="Pfam" id="PF04138"/>
    </source>
</evidence>
<comment type="subcellular location">
    <subcellularLocation>
        <location evidence="1">Membrane</location>
        <topology evidence="1">Multi-pass membrane protein</topology>
    </subcellularLocation>
</comment>
<name>A0A3L7AIY9_9HYPH</name>
<feature type="transmembrane region" description="Helical" evidence="6">
    <location>
        <begin position="48"/>
        <end position="64"/>
    </location>
</feature>
<keyword evidence="3 6" id="KW-0812">Transmembrane</keyword>
<dbReference type="OrthoDB" id="7999547at2"/>
<evidence type="ECO:0000256" key="2">
    <source>
        <dbReference type="ARBA" id="ARBA00009399"/>
    </source>
</evidence>
<dbReference type="PANTHER" id="PTHR38459:SF1">
    <property type="entry name" value="PROPHAGE BACTOPRENOL-LINKED GLUCOSE TRANSLOCASE HOMOLOG"/>
    <property type="match status" value="1"/>
</dbReference>
<dbReference type="PANTHER" id="PTHR38459">
    <property type="entry name" value="PROPHAGE BACTOPRENOL-LINKED GLUCOSE TRANSLOCASE HOMOLOG"/>
    <property type="match status" value="1"/>
</dbReference>
<evidence type="ECO:0000256" key="4">
    <source>
        <dbReference type="ARBA" id="ARBA00022989"/>
    </source>
</evidence>
<feature type="transmembrane region" description="Helical" evidence="6">
    <location>
        <begin position="108"/>
        <end position="135"/>
    </location>
</feature>
<feature type="domain" description="GtrA/DPMS transmembrane" evidence="7">
    <location>
        <begin position="20"/>
        <end position="134"/>
    </location>
</feature>
<dbReference type="AlphaFoldDB" id="A0A3L7AIY9"/>
<evidence type="ECO:0000313" key="9">
    <source>
        <dbReference type="Proteomes" id="UP000269692"/>
    </source>
</evidence>
<gene>
    <name evidence="8" type="ORF">D9R14_05255</name>
</gene>
<dbReference type="GO" id="GO:0000271">
    <property type="term" value="P:polysaccharide biosynthetic process"/>
    <property type="evidence" value="ECO:0007669"/>
    <property type="project" value="InterPro"/>
</dbReference>
<feature type="transmembrane region" description="Helical" evidence="6">
    <location>
        <begin position="84"/>
        <end position="102"/>
    </location>
</feature>
<proteinExistence type="inferred from homology"/>
<dbReference type="InterPro" id="IPR051401">
    <property type="entry name" value="GtrA_CellWall_Glycosyl"/>
</dbReference>
<dbReference type="GO" id="GO:0005886">
    <property type="term" value="C:plasma membrane"/>
    <property type="evidence" value="ECO:0007669"/>
    <property type="project" value="TreeGrafter"/>
</dbReference>